<accession>A0ABX5QG59</accession>
<dbReference type="PANTHER" id="PTHR34580">
    <property type="match status" value="1"/>
</dbReference>
<dbReference type="InterPro" id="IPR026881">
    <property type="entry name" value="WYL_dom"/>
</dbReference>
<feature type="region of interest" description="Disordered" evidence="1">
    <location>
        <begin position="275"/>
        <end position="305"/>
    </location>
</feature>
<feature type="domain" description="WCX" evidence="3">
    <location>
        <begin position="308"/>
        <end position="356"/>
    </location>
</feature>
<evidence type="ECO:0000256" key="1">
    <source>
        <dbReference type="SAM" id="MobiDB-lite"/>
    </source>
</evidence>
<gene>
    <name evidence="4" type="ORF">Leucomu_08480</name>
</gene>
<sequence length="388" mass="41501">MPGRVPGEQRVFSLVLALVVSPEGLTKQELLSTVHGYAGRARSASERAALDRQFERDKEQLRELGIQIDTLDSPLQPGNNQLTRYRISKEQLEFPSELRFDERELMLLRLAALAWSEGSLSAESRRATMKLEALGAGLDVQHLGVAPSLGTAEPAAAPLQRAIDEGRIARFDYTLPGRAAPLERRVAPLRLHRVDGRWHLISWDLDREADRVFLLSRISGEVRVAAERFDPALRERGEPAIAALLALREQRRAEVLVRCGSVAEARLAPRALGAMNTPASAEDAPPCEPGSGDGAARGGRAAEACGGRSEDRVRLTIGVLDPHLFAEEIIGYGADAVVTSPESLRGLVADGLRRIAAAHGAPPIGAAPASPSAPAVPVAADDEGGPDA</sequence>
<protein>
    <submittedName>
        <fullName evidence="4">WYL domain-containing protein</fullName>
    </submittedName>
</protein>
<proteinExistence type="predicted"/>
<evidence type="ECO:0000313" key="5">
    <source>
        <dbReference type="Proteomes" id="UP000285768"/>
    </source>
</evidence>
<name>A0ABX5QG59_9MICO</name>
<dbReference type="EMBL" id="CP035037">
    <property type="protein sequence ID" value="QAB17949.1"/>
    <property type="molecule type" value="Genomic_DNA"/>
</dbReference>
<reference evidence="4 5" key="1">
    <citation type="submission" date="2019-01" db="EMBL/GenBank/DDBJ databases">
        <title>Leucobacter muris sp. nov. isolated from the nose of a laboratory mouse.</title>
        <authorList>
            <person name="Benga L."/>
            <person name="Sproeer C."/>
            <person name="Schumann P."/>
            <person name="Verbarg S."/>
            <person name="Bunk B."/>
            <person name="Engelhardt E."/>
            <person name="Benten P.M."/>
            <person name="Sager M."/>
        </authorList>
    </citation>
    <scope>NUCLEOTIDE SEQUENCE [LARGE SCALE GENOMIC DNA]</scope>
    <source>
        <strain evidence="4 5">DSM 101948</strain>
    </source>
</reference>
<feature type="region of interest" description="Disordered" evidence="1">
    <location>
        <begin position="361"/>
        <end position="388"/>
    </location>
</feature>
<dbReference type="Proteomes" id="UP000285768">
    <property type="component" value="Chromosome"/>
</dbReference>
<dbReference type="Pfam" id="PF25583">
    <property type="entry name" value="WCX"/>
    <property type="match status" value="1"/>
</dbReference>
<dbReference type="RefSeq" id="WP_128386944.1">
    <property type="nucleotide sequence ID" value="NZ_CP035037.1"/>
</dbReference>
<feature type="compositionally biased region" description="Low complexity" evidence="1">
    <location>
        <begin position="361"/>
        <end position="379"/>
    </location>
</feature>
<organism evidence="4 5">
    <name type="scientific">Leucobacter muris</name>
    <dbReference type="NCBI Taxonomy" id="1935379"/>
    <lineage>
        <taxon>Bacteria</taxon>
        <taxon>Bacillati</taxon>
        <taxon>Actinomycetota</taxon>
        <taxon>Actinomycetes</taxon>
        <taxon>Micrococcales</taxon>
        <taxon>Microbacteriaceae</taxon>
        <taxon>Leucobacter</taxon>
    </lineage>
</organism>
<evidence type="ECO:0000313" key="4">
    <source>
        <dbReference type="EMBL" id="QAB17949.1"/>
    </source>
</evidence>
<evidence type="ECO:0000259" key="3">
    <source>
        <dbReference type="Pfam" id="PF25583"/>
    </source>
</evidence>
<dbReference type="Pfam" id="PF13280">
    <property type="entry name" value="WYL"/>
    <property type="match status" value="1"/>
</dbReference>
<dbReference type="InterPro" id="IPR051534">
    <property type="entry name" value="CBASS_pafABC_assoc_protein"/>
</dbReference>
<dbReference type="PANTHER" id="PTHR34580:SF3">
    <property type="entry name" value="PROTEIN PAFB"/>
    <property type="match status" value="1"/>
</dbReference>
<keyword evidence="5" id="KW-1185">Reference proteome</keyword>
<evidence type="ECO:0000259" key="2">
    <source>
        <dbReference type="Pfam" id="PF13280"/>
    </source>
</evidence>
<dbReference type="InterPro" id="IPR057727">
    <property type="entry name" value="WCX_dom"/>
</dbReference>
<dbReference type="PROSITE" id="PS52050">
    <property type="entry name" value="WYL"/>
    <property type="match status" value="1"/>
</dbReference>
<feature type="domain" description="WYL" evidence="2">
    <location>
        <begin position="157"/>
        <end position="219"/>
    </location>
</feature>